<dbReference type="OrthoDB" id="3282925at2759"/>
<evidence type="ECO:0000313" key="2">
    <source>
        <dbReference type="EMBL" id="KIO26514.1"/>
    </source>
</evidence>
<feature type="region of interest" description="Disordered" evidence="1">
    <location>
        <begin position="35"/>
        <end position="85"/>
    </location>
</feature>
<dbReference type="AlphaFoldDB" id="A0A0C3QJT5"/>
<keyword evidence="3" id="KW-1185">Reference proteome</keyword>
<sequence>MLGPRWNPEWGGLRLKYYPKVEEFFRVDESEYVKDEDPEGKVELIDLTGLSDEEEDEEKPLERLNTEPDGQKSTRARGSPQDRRTAAQILSAIAKKTAKYKIEDLALMVKELADTPPRHFSTTFKEIGATYRAEGKEYGNKGGSWANLFSRNQDLYRLCIEKLRQGDLSLDNLLPNQRSLGNLGIPNLPPNDLAASAAESEPRAAVIPMEFEDSERQRELKGAIESVLGAYSKGAA</sequence>
<dbReference type="EMBL" id="KN823023">
    <property type="protein sequence ID" value="KIO26514.1"/>
    <property type="molecule type" value="Genomic_DNA"/>
</dbReference>
<reference evidence="3" key="2">
    <citation type="submission" date="2015-01" db="EMBL/GenBank/DDBJ databases">
        <title>Evolutionary Origins and Diversification of the Mycorrhizal Mutualists.</title>
        <authorList>
            <consortium name="DOE Joint Genome Institute"/>
            <consortium name="Mycorrhizal Genomics Consortium"/>
            <person name="Kohler A."/>
            <person name="Kuo A."/>
            <person name="Nagy L.G."/>
            <person name="Floudas D."/>
            <person name="Copeland A."/>
            <person name="Barry K.W."/>
            <person name="Cichocki N."/>
            <person name="Veneault-Fourrey C."/>
            <person name="LaButti K."/>
            <person name="Lindquist E.A."/>
            <person name="Lipzen A."/>
            <person name="Lundell T."/>
            <person name="Morin E."/>
            <person name="Murat C."/>
            <person name="Riley R."/>
            <person name="Ohm R."/>
            <person name="Sun H."/>
            <person name="Tunlid A."/>
            <person name="Henrissat B."/>
            <person name="Grigoriev I.V."/>
            <person name="Hibbett D.S."/>
            <person name="Martin F."/>
        </authorList>
    </citation>
    <scope>NUCLEOTIDE SEQUENCE [LARGE SCALE GENOMIC DNA]</scope>
    <source>
        <strain evidence="3">MUT 4182</strain>
    </source>
</reference>
<protein>
    <submittedName>
        <fullName evidence="2">Uncharacterized protein</fullName>
    </submittedName>
</protein>
<name>A0A0C3QJT5_9AGAM</name>
<proteinExistence type="predicted"/>
<dbReference type="HOGENOM" id="CLU_1176174_0_0_1"/>
<feature type="compositionally biased region" description="Basic and acidic residues" evidence="1">
    <location>
        <begin position="60"/>
        <end position="72"/>
    </location>
</feature>
<accession>A0A0C3QJT5</accession>
<feature type="compositionally biased region" description="Basic and acidic residues" evidence="1">
    <location>
        <begin position="35"/>
        <end position="44"/>
    </location>
</feature>
<dbReference type="Proteomes" id="UP000054248">
    <property type="component" value="Unassembled WGS sequence"/>
</dbReference>
<evidence type="ECO:0000256" key="1">
    <source>
        <dbReference type="SAM" id="MobiDB-lite"/>
    </source>
</evidence>
<reference evidence="2 3" key="1">
    <citation type="submission" date="2014-04" db="EMBL/GenBank/DDBJ databases">
        <authorList>
            <consortium name="DOE Joint Genome Institute"/>
            <person name="Kuo A."/>
            <person name="Girlanda M."/>
            <person name="Perotto S."/>
            <person name="Kohler A."/>
            <person name="Nagy L.G."/>
            <person name="Floudas D."/>
            <person name="Copeland A."/>
            <person name="Barry K.W."/>
            <person name="Cichocki N."/>
            <person name="Veneault-Fourrey C."/>
            <person name="LaButti K."/>
            <person name="Lindquist E.A."/>
            <person name="Lipzen A."/>
            <person name="Lundell T."/>
            <person name="Morin E."/>
            <person name="Murat C."/>
            <person name="Sun H."/>
            <person name="Tunlid A."/>
            <person name="Henrissat B."/>
            <person name="Grigoriev I.V."/>
            <person name="Hibbett D.S."/>
            <person name="Martin F."/>
            <person name="Nordberg H.P."/>
            <person name="Cantor M.N."/>
            <person name="Hua S.X."/>
        </authorList>
    </citation>
    <scope>NUCLEOTIDE SEQUENCE [LARGE SCALE GENOMIC DNA]</scope>
    <source>
        <strain evidence="2 3">MUT 4182</strain>
    </source>
</reference>
<organism evidence="2 3">
    <name type="scientific">Tulasnella calospora MUT 4182</name>
    <dbReference type="NCBI Taxonomy" id="1051891"/>
    <lineage>
        <taxon>Eukaryota</taxon>
        <taxon>Fungi</taxon>
        <taxon>Dikarya</taxon>
        <taxon>Basidiomycota</taxon>
        <taxon>Agaricomycotina</taxon>
        <taxon>Agaricomycetes</taxon>
        <taxon>Cantharellales</taxon>
        <taxon>Tulasnellaceae</taxon>
        <taxon>Tulasnella</taxon>
    </lineage>
</organism>
<evidence type="ECO:0000313" key="3">
    <source>
        <dbReference type="Proteomes" id="UP000054248"/>
    </source>
</evidence>
<gene>
    <name evidence="2" type="ORF">M407DRAFT_24234</name>
</gene>